<accession>A0ABQ2UM75</accession>
<keyword evidence="10" id="KW-1185">Reference proteome</keyword>
<evidence type="ECO:0000256" key="5">
    <source>
        <dbReference type="ARBA" id="ARBA00022989"/>
    </source>
</evidence>
<evidence type="ECO:0000256" key="1">
    <source>
        <dbReference type="ARBA" id="ARBA00004651"/>
    </source>
</evidence>
<keyword evidence="6 7" id="KW-0472">Membrane</keyword>
<dbReference type="Proteomes" id="UP000649573">
    <property type="component" value="Unassembled WGS sequence"/>
</dbReference>
<feature type="transmembrane region" description="Helical" evidence="7">
    <location>
        <begin position="34"/>
        <end position="57"/>
    </location>
</feature>
<gene>
    <name evidence="9" type="primary">cebF</name>
    <name evidence="9" type="ORF">GCM10010178_40510</name>
</gene>
<keyword evidence="5 7" id="KW-1133">Transmembrane helix</keyword>
<dbReference type="InterPro" id="IPR000515">
    <property type="entry name" value="MetI-like"/>
</dbReference>
<evidence type="ECO:0000256" key="6">
    <source>
        <dbReference type="ARBA" id="ARBA00023136"/>
    </source>
</evidence>
<dbReference type="CDD" id="cd06261">
    <property type="entry name" value="TM_PBP2"/>
    <property type="match status" value="1"/>
</dbReference>
<evidence type="ECO:0000313" key="10">
    <source>
        <dbReference type="Proteomes" id="UP000649573"/>
    </source>
</evidence>
<sequence>MTALLTKEVDRERTEEVRSPSPLRHRLSKLDNRVSPYLFVAPFFVLFGAVGLFPLLYTAYVSLFDWDLGADDPKFLGLENYRTLFTDGQFWNALFNTFSIFLLSSVPQVITAVVLAALLAANLRGRTAWRMGVLLPYVASLVALTIIFGNLFGPQFGLVNTVLTTVGIPPIDWQANTFGSHVAIASMVNWRWTGYNALIVLAAMLAIPRDLYEAAVVDGAGPVRQFFSITLPMLKPTLIFVIVTSTIGGLQIFTEPKLYDPSAGSGGGAEHQYQTVVLYLYQSAFQQLDLGYASAIAWTLFLIVIAVAGLNFWLTRRAVR</sequence>
<evidence type="ECO:0000259" key="8">
    <source>
        <dbReference type="PROSITE" id="PS50928"/>
    </source>
</evidence>
<evidence type="ECO:0000256" key="3">
    <source>
        <dbReference type="ARBA" id="ARBA00022475"/>
    </source>
</evidence>
<dbReference type="InterPro" id="IPR051393">
    <property type="entry name" value="ABC_transporter_permease"/>
</dbReference>
<feature type="domain" description="ABC transmembrane type-1" evidence="8">
    <location>
        <begin position="94"/>
        <end position="311"/>
    </location>
</feature>
<feature type="transmembrane region" description="Helical" evidence="7">
    <location>
        <begin position="192"/>
        <end position="212"/>
    </location>
</feature>
<reference evidence="10" key="1">
    <citation type="journal article" date="2019" name="Int. J. Syst. Evol. Microbiol.">
        <title>The Global Catalogue of Microorganisms (GCM) 10K type strain sequencing project: providing services to taxonomists for standard genome sequencing and annotation.</title>
        <authorList>
            <consortium name="The Broad Institute Genomics Platform"/>
            <consortium name="The Broad Institute Genome Sequencing Center for Infectious Disease"/>
            <person name="Wu L."/>
            <person name="Ma J."/>
        </authorList>
    </citation>
    <scope>NUCLEOTIDE SEQUENCE [LARGE SCALE GENOMIC DNA]</scope>
    <source>
        <strain evidence="10">JCM 3296</strain>
    </source>
</reference>
<dbReference type="InterPro" id="IPR035906">
    <property type="entry name" value="MetI-like_sf"/>
</dbReference>
<feature type="transmembrane region" description="Helical" evidence="7">
    <location>
        <begin position="290"/>
        <end position="314"/>
    </location>
</feature>
<dbReference type="Gene3D" id="1.10.3720.10">
    <property type="entry name" value="MetI-like"/>
    <property type="match status" value="1"/>
</dbReference>
<comment type="caution">
    <text evidence="9">The sequence shown here is derived from an EMBL/GenBank/DDBJ whole genome shotgun (WGS) entry which is preliminary data.</text>
</comment>
<dbReference type="EMBL" id="BMRE01000016">
    <property type="protein sequence ID" value="GGU43841.1"/>
    <property type="molecule type" value="Genomic_DNA"/>
</dbReference>
<keyword evidence="4 7" id="KW-0812">Transmembrane</keyword>
<evidence type="ECO:0000256" key="4">
    <source>
        <dbReference type="ARBA" id="ARBA00022692"/>
    </source>
</evidence>
<name>A0ABQ2UM75_9PSEU</name>
<feature type="transmembrane region" description="Helical" evidence="7">
    <location>
        <begin position="133"/>
        <end position="153"/>
    </location>
</feature>
<comment type="subcellular location">
    <subcellularLocation>
        <location evidence="1 7">Cell membrane</location>
        <topology evidence="1 7">Multi-pass membrane protein</topology>
    </subcellularLocation>
</comment>
<proteinExistence type="inferred from homology"/>
<keyword evidence="3" id="KW-1003">Cell membrane</keyword>
<keyword evidence="2 7" id="KW-0813">Transport</keyword>
<comment type="similarity">
    <text evidence="7">Belongs to the binding-protein-dependent transport system permease family.</text>
</comment>
<organism evidence="9 10">
    <name type="scientific">Lentzea flava</name>
    <dbReference type="NCBI Taxonomy" id="103732"/>
    <lineage>
        <taxon>Bacteria</taxon>
        <taxon>Bacillati</taxon>
        <taxon>Actinomycetota</taxon>
        <taxon>Actinomycetes</taxon>
        <taxon>Pseudonocardiales</taxon>
        <taxon>Pseudonocardiaceae</taxon>
        <taxon>Lentzea</taxon>
    </lineage>
</organism>
<dbReference type="PROSITE" id="PS50928">
    <property type="entry name" value="ABC_TM1"/>
    <property type="match status" value="1"/>
</dbReference>
<dbReference type="RefSeq" id="WP_189255250.1">
    <property type="nucleotide sequence ID" value="NZ_BMRE01000016.1"/>
</dbReference>
<dbReference type="SUPFAM" id="SSF161098">
    <property type="entry name" value="MetI-like"/>
    <property type="match status" value="1"/>
</dbReference>
<protein>
    <submittedName>
        <fullName evidence="9">Sugar ABC transporter permease</fullName>
    </submittedName>
</protein>
<dbReference type="Pfam" id="PF00528">
    <property type="entry name" value="BPD_transp_1"/>
    <property type="match status" value="1"/>
</dbReference>
<feature type="transmembrane region" description="Helical" evidence="7">
    <location>
        <begin position="98"/>
        <end position="121"/>
    </location>
</feature>
<evidence type="ECO:0000256" key="2">
    <source>
        <dbReference type="ARBA" id="ARBA00022448"/>
    </source>
</evidence>
<evidence type="ECO:0000313" key="9">
    <source>
        <dbReference type="EMBL" id="GGU43841.1"/>
    </source>
</evidence>
<feature type="transmembrane region" description="Helical" evidence="7">
    <location>
        <begin position="233"/>
        <end position="253"/>
    </location>
</feature>
<evidence type="ECO:0000256" key="7">
    <source>
        <dbReference type="RuleBase" id="RU363032"/>
    </source>
</evidence>
<dbReference type="PANTHER" id="PTHR30193:SF37">
    <property type="entry name" value="INNER MEMBRANE ABC TRANSPORTER PERMEASE PROTEIN YCJO"/>
    <property type="match status" value="1"/>
</dbReference>
<dbReference type="PANTHER" id="PTHR30193">
    <property type="entry name" value="ABC TRANSPORTER PERMEASE PROTEIN"/>
    <property type="match status" value="1"/>
</dbReference>